<dbReference type="AlphaFoldDB" id="F5L4R2"/>
<dbReference type="SUPFAM" id="SSF69189">
    <property type="entry name" value="Penicillin-binding protein associated domain"/>
    <property type="match status" value="1"/>
</dbReference>
<evidence type="ECO:0000256" key="11">
    <source>
        <dbReference type="ARBA" id="ARBA00023316"/>
    </source>
</evidence>
<feature type="active site" description="Acyl-ester intermediate" evidence="13">
    <location>
        <position position="70"/>
    </location>
</feature>
<dbReference type="GO" id="GO:0009002">
    <property type="term" value="F:serine-type D-Ala-D-Ala carboxypeptidase activity"/>
    <property type="evidence" value="ECO:0007669"/>
    <property type="project" value="UniProtKB-EC"/>
</dbReference>
<evidence type="ECO:0000256" key="3">
    <source>
        <dbReference type="ARBA" id="ARBA00007164"/>
    </source>
</evidence>
<evidence type="ECO:0000256" key="2">
    <source>
        <dbReference type="ARBA" id="ARBA00004752"/>
    </source>
</evidence>
<reference evidence="19 20" key="1">
    <citation type="journal article" date="2011" name="J. Bacteriol.">
        <title>Draft genome sequence of the thermoalkaliphilic Caldalkalibacillus thermarum strain TA2.A1.</title>
        <authorList>
            <person name="Kalamorz F."/>
            <person name="Keis S."/>
            <person name="McMillan D.G."/>
            <person name="Olsson K."/>
            <person name="Stanton J.A."/>
            <person name="Stockwell P."/>
            <person name="Black M.A."/>
            <person name="Klingeman D.M."/>
            <person name="Land M.L."/>
            <person name="Han C.S."/>
            <person name="Martin S.L."/>
            <person name="Becher S.A."/>
            <person name="Peddie C.J."/>
            <person name="Morgan H.W."/>
            <person name="Matthies D."/>
            <person name="Preiss L."/>
            <person name="Meier T."/>
            <person name="Brown S.D."/>
            <person name="Cook G.M."/>
        </authorList>
    </citation>
    <scope>NUCLEOTIDE SEQUENCE [LARGE SCALE GENOMIC DNA]</scope>
    <source>
        <strain evidence="19 20">TA2.A1</strain>
    </source>
</reference>
<organism evidence="19 20">
    <name type="scientific">Caldalkalibacillus thermarum (strain TA2.A1)</name>
    <dbReference type="NCBI Taxonomy" id="986075"/>
    <lineage>
        <taxon>Bacteria</taxon>
        <taxon>Bacillati</taxon>
        <taxon>Bacillota</taxon>
        <taxon>Bacilli</taxon>
        <taxon>Bacillales</taxon>
        <taxon>Bacillaceae</taxon>
        <taxon>Caldalkalibacillus</taxon>
    </lineage>
</organism>
<dbReference type="GO" id="GO:0009252">
    <property type="term" value="P:peptidoglycan biosynthetic process"/>
    <property type="evidence" value="ECO:0007669"/>
    <property type="project" value="UniProtKB-KW"/>
</dbReference>
<feature type="active site" description="Proton acceptor" evidence="13">
    <location>
        <position position="73"/>
    </location>
</feature>
<evidence type="ECO:0000256" key="4">
    <source>
        <dbReference type="ARBA" id="ARBA00012448"/>
    </source>
</evidence>
<gene>
    <name evidence="19" type="ORF">CathTA2_0775</name>
</gene>
<evidence type="ECO:0000256" key="14">
    <source>
        <dbReference type="PIRSR" id="PIRSR618044-2"/>
    </source>
</evidence>
<dbReference type="OrthoDB" id="9791132at2"/>
<dbReference type="PRINTS" id="PR00725">
    <property type="entry name" value="DADACBPTASE1"/>
</dbReference>
<keyword evidence="16" id="KW-0812">Transmembrane</keyword>
<evidence type="ECO:0000256" key="16">
    <source>
        <dbReference type="SAM" id="Phobius"/>
    </source>
</evidence>
<keyword evidence="7" id="KW-0732">Signal</keyword>
<dbReference type="GO" id="GO:0008360">
    <property type="term" value="P:regulation of cell shape"/>
    <property type="evidence" value="ECO:0007669"/>
    <property type="project" value="UniProtKB-KW"/>
</dbReference>
<dbReference type="eggNOG" id="COG1686">
    <property type="taxonomic scope" value="Bacteria"/>
</dbReference>
<keyword evidence="11" id="KW-0961">Cell wall biogenesis/degradation</keyword>
<accession>F5L4R2</accession>
<feature type="transmembrane region" description="Helical" evidence="16">
    <location>
        <begin position="412"/>
        <end position="429"/>
    </location>
</feature>
<dbReference type="Gene3D" id="3.40.710.10">
    <property type="entry name" value="DD-peptidase/beta-lactamase superfamily"/>
    <property type="match status" value="1"/>
</dbReference>
<evidence type="ECO:0000313" key="20">
    <source>
        <dbReference type="Proteomes" id="UP000010716"/>
    </source>
</evidence>
<evidence type="ECO:0000256" key="6">
    <source>
        <dbReference type="ARBA" id="ARBA00022670"/>
    </source>
</evidence>
<dbReference type="PANTHER" id="PTHR21581">
    <property type="entry name" value="D-ALANYL-D-ALANINE CARBOXYPEPTIDASE"/>
    <property type="match status" value="1"/>
</dbReference>
<dbReference type="PANTHER" id="PTHR21581:SF33">
    <property type="entry name" value="D-ALANYL-D-ALANINE CARBOXYPEPTIDASE DACB"/>
    <property type="match status" value="1"/>
</dbReference>
<dbReference type="InterPro" id="IPR012338">
    <property type="entry name" value="Beta-lactam/transpept-like"/>
</dbReference>
<evidence type="ECO:0000256" key="15">
    <source>
        <dbReference type="RuleBase" id="RU004016"/>
    </source>
</evidence>
<keyword evidence="8" id="KW-0378">Hydrolase</keyword>
<feature type="active site" evidence="13">
    <location>
        <position position="125"/>
    </location>
</feature>
<dbReference type="Pfam" id="PF07943">
    <property type="entry name" value="PBP5_C"/>
    <property type="match status" value="1"/>
</dbReference>
<evidence type="ECO:0000256" key="13">
    <source>
        <dbReference type="PIRSR" id="PIRSR618044-1"/>
    </source>
</evidence>
<dbReference type="EC" id="3.4.16.4" evidence="4"/>
<evidence type="ECO:0000256" key="1">
    <source>
        <dbReference type="ARBA" id="ARBA00003217"/>
    </source>
</evidence>
<keyword evidence="16" id="KW-0472">Membrane</keyword>
<comment type="similarity">
    <text evidence="3 15">Belongs to the peptidase S11 family.</text>
</comment>
<sequence length="455" mass="51209">MTAKHPVRCCLQWILIISIILTSIGTFPSALQASDIDQYPFTAEGIVLMDAKTGEILYSKNAEQTFYPASITKIMTAILALESGQLDELVVTSERARHAIGNRIYLAEGEEKPLLDLVYGLMLNSGNDAAIAIAEHLGGSVEGFAEMMNAKAKEIGATNTHFVNPHGLHDDDHYTTAQDMAKIAQYALRNPLFRQIVTTKTMPWFGEEWHSSLVNTNRLLWDYEGTTGVKTGYTSAAGQTFVASAEREGTELIVVLLKASQRNNLWQEAIVLLDYGFEHYETVKVRSKGEYVTETLYGQEHVFQLEQDVYMTLPKNGQEEIQWDEHLELTYPTPPFVKNMLAGHLVLTREDDVQVQAPVRYLYSRELPEATNVSADAKASVSTQSLDDENQLFVAVEELIDNGTKKSIVSVMARWWYLSLFVILAIYLYRRRRRKRAATGTWAPHSRSNHWPPAS</sequence>
<comment type="pathway">
    <text evidence="2">Cell wall biogenesis; peptidoglycan biosynthesis.</text>
</comment>
<keyword evidence="6" id="KW-0645">Protease</keyword>
<evidence type="ECO:0000256" key="12">
    <source>
        <dbReference type="ARBA" id="ARBA00034000"/>
    </source>
</evidence>
<feature type="binding site" evidence="14">
    <location>
        <position position="230"/>
    </location>
    <ligand>
        <name>substrate</name>
    </ligand>
</feature>
<dbReference type="Pfam" id="PF00768">
    <property type="entry name" value="Peptidase_S11"/>
    <property type="match status" value="1"/>
</dbReference>
<evidence type="ECO:0000256" key="5">
    <source>
        <dbReference type="ARBA" id="ARBA00022645"/>
    </source>
</evidence>
<dbReference type="InterPro" id="IPR001967">
    <property type="entry name" value="Peptidase_S11_N"/>
</dbReference>
<evidence type="ECO:0000256" key="7">
    <source>
        <dbReference type="ARBA" id="ARBA00022729"/>
    </source>
</evidence>
<dbReference type="Proteomes" id="UP000010716">
    <property type="component" value="Unassembled WGS sequence"/>
</dbReference>
<dbReference type="InterPro" id="IPR015956">
    <property type="entry name" value="Peniciliin-bd_prot_C_sf"/>
</dbReference>
<dbReference type="RefSeq" id="WP_007503289.1">
    <property type="nucleotide sequence ID" value="NZ_AFCE01000091.1"/>
</dbReference>
<evidence type="ECO:0000259" key="18">
    <source>
        <dbReference type="Pfam" id="PF07943"/>
    </source>
</evidence>
<comment type="caution">
    <text evidence="19">The sequence shown here is derived from an EMBL/GenBank/DDBJ whole genome shotgun (WGS) entry which is preliminary data.</text>
</comment>
<name>F5L4R2_CALTT</name>
<comment type="function">
    <text evidence="1">Removes C-terminal D-alanyl residues from sugar-peptide cell wall precursors.</text>
</comment>
<dbReference type="InterPro" id="IPR012907">
    <property type="entry name" value="Peptidase_S11_C"/>
</dbReference>
<evidence type="ECO:0000259" key="17">
    <source>
        <dbReference type="Pfam" id="PF00768"/>
    </source>
</evidence>
<evidence type="ECO:0000313" key="19">
    <source>
        <dbReference type="EMBL" id="EGL83661.1"/>
    </source>
</evidence>
<keyword evidence="9" id="KW-0133">Cell shape</keyword>
<keyword evidence="10" id="KW-0573">Peptidoglycan synthesis</keyword>
<evidence type="ECO:0000256" key="9">
    <source>
        <dbReference type="ARBA" id="ARBA00022960"/>
    </source>
</evidence>
<protein>
    <recommendedName>
        <fullName evidence="4">serine-type D-Ala-D-Ala carboxypeptidase</fullName>
        <ecNumber evidence="4">3.4.16.4</ecNumber>
    </recommendedName>
</protein>
<dbReference type="EMBL" id="AFCE01000091">
    <property type="protein sequence ID" value="EGL83661.1"/>
    <property type="molecule type" value="Genomic_DNA"/>
</dbReference>
<dbReference type="SUPFAM" id="SSF56601">
    <property type="entry name" value="beta-lactamase/transpeptidase-like"/>
    <property type="match status" value="1"/>
</dbReference>
<feature type="domain" description="Peptidase S11 D-Ala-D-Ala carboxypeptidase A C-terminal" evidence="18">
    <location>
        <begin position="280"/>
        <end position="359"/>
    </location>
</feature>
<comment type="catalytic activity">
    <reaction evidence="12">
        <text>Preferential cleavage: (Ac)2-L-Lys-D-Ala-|-D-Ala. Also transpeptidation of peptidyl-alanyl moieties that are N-acyl substituents of D-alanine.</text>
        <dbReference type="EC" id="3.4.16.4"/>
    </reaction>
</comment>
<evidence type="ECO:0000256" key="8">
    <source>
        <dbReference type="ARBA" id="ARBA00022801"/>
    </source>
</evidence>
<dbReference type="InterPro" id="IPR018044">
    <property type="entry name" value="Peptidase_S11"/>
</dbReference>
<dbReference type="GO" id="GO:0071555">
    <property type="term" value="P:cell wall organization"/>
    <property type="evidence" value="ECO:0007669"/>
    <property type="project" value="UniProtKB-KW"/>
</dbReference>
<dbReference type="GO" id="GO:0006508">
    <property type="term" value="P:proteolysis"/>
    <property type="evidence" value="ECO:0007669"/>
    <property type="project" value="UniProtKB-KW"/>
</dbReference>
<feature type="domain" description="Peptidase S11 D-alanyl-D-alanine carboxypeptidase A N-terminal" evidence="17">
    <location>
        <begin position="41"/>
        <end position="260"/>
    </location>
</feature>
<evidence type="ECO:0000256" key="10">
    <source>
        <dbReference type="ARBA" id="ARBA00022984"/>
    </source>
</evidence>
<proteinExistence type="inferred from homology"/>
<keyword evidence="16" id="KW-1133">Transmembrane helix</keyword>
<keyword evidence="5 19" id="KW-0121">Carboxypeptidase</keyword>